<dbReference type="OrthoDB" id="9774191at2"/>
<dbReference type="Gene3D" id="3.40.50.720">
    <property type="entry name" value="NAD(P)-binding Rossmann-like Domain"/>
    <property type="match status" value="1"/>
</dbReference>
<dbReference type="PANTHER" id="PTHR43708:SF5">
    <property type="entry name" value="CONSERVED EXPRESSED OXIDOREDUCTASE (EUROFUNG)-RELATED"/>
    <property type="match status" value="1"/>
</dbReference>
<dbReference type="GO" id="GO:0000166">
    <property type="term" value="F:nucleotide binding"/>
    <property type="evidence" value="ECO:0007669"/>
    <property type="project" value="InterPro"/>
</dbReference>
<dbReference type="InterPro" id="IPR000683">
    <property type="entry name" value="Gfo/Idh/MocA-like_OxRdtase_N"/>
</dbReference>
<evidence type="ECO:0000256" key="1">
    <source>
        <dbReference type="ARBA" id="ARBA00010928"/>
    </source>
</evidence>
<name>A0A315EC58_9BURK</name>
<organism evidence="5 6">
    <name type="scientific">Limnohabitans parvus II-B4</name>
    <dbReference type="NCBI Taxonomy" id="1293052"/>
    <lineage>
        <taxon>Bacteria</taxon>
        <taxon>Pseudomonadati</taxon>
        <taxon>Pseudomonadota</taxon>
        <taxon>Betaproteobacteria</taxon>
        <taxon>Burkholderiales</taxon>
        <taxon>Comamonadaceae</taxon>
        <taxon>Limnohabitans</taxon>
    </lineage>
</organism>
<dbReference type="Gene3D" id="3.30.360.10">
    <property type="entry name" value="Dihydrodipicolinate Reductase, domain 2"/>
    <property type="match status" value="1"/>
</dbReference>
<evidence type="ECO:0000313" key="5">
    <source>
        <dbReference type="EMBL" id="PUE54165.1"/>
    </source>
</evidence>
<proteinExistence type="inferred from homology"/>
<dbReference type="NCBIfam" id="NF008607">
    <property type="entry name" value="PRK11579.1"/>
    <property type="match status" value="1"/>
</dbReference>
<accession>A0A315EC58</accession>
<dbReference type="Pfam" id="PF02894">
    <property type="entry name" value="GFO_IDH_MocA_C"/>
    <property type="match status" value="1"/>
</dbReference>
<dbReference type="Proteomes" id="UP000250790">
    <property type="component" value="Unassembled WGS sequence"/>
</dbReference>
<dbReference type="GO" id="GO:0016491">
    <property type="term" value="F:oxidoreductase activity"/>
    <property type="evidence" value="ECO:0007669"/>
    <property type="project" value="UniProtKB-KW"/>
</dbReference>
<dbReference type="RefSeq" id="WP_108312150.1">
    <property type="nucleotide sequence ID" value="NZ_NESN01000002.1"/>
</dbReference>
<feature type="domain" description="Gfo/Idh/MocA-like oxidoreductase N-terminal" evidence="3">
    <location>
        <begin position="6"/>
        <end position="123"/>
    </location>
</feature>
<comment type="similarity">
    <text evidence="1">Belongs to the Gfo/Idh/MocA family.</text>
</comment>
<gene>
    <name evidence="5" type="ORF">B9Z37_06285</name>
</gene>
<evidence type="ECO:0000259" key="4">
    <source>
        <dbReference type="Pfam" id="PF02894"/>
    </source>
</evidence>
<dbReference type="SUPFAM" id="SSF51735">
    <property type="entry name" value="NAD(P)-binding Rossmann-fold domains"/>
    <property type="match status" value="1"/>
</dbReference>
<dbReference type="InterPro" id="IPR004104">
    <property type="entry name" value="Gfo/Idh/MocA-like_OxRdtase_C"/>
</dbReference>
<evidence type="ECO:0000259" key="3">
    <source>
        <dbReference type="Pfam" id="PF01408"/>
    </source>
</evidence>
<sequence>MTTTPLNVGLLGFGYAAATFHAPLIAAVPGLRLKAISSSRPNNVHAAWPGVSVCDTPEQLIARSDIDLVVVATPNNTHAPLATQALLAGKHVVVDKPFTLNVQEARDLIGLADQQQRLLSVFHNRRWDGDFMSIQALLKRQALGRIVYFESHFDRYRPVVPQRWRDSGEPGSGLWYDLGPHLLDQALQLFGLPQTLSLDLAQQRDNSRADDWFHAVLHYDPLRVVLHASALTAQVAPRFTVHGTSGSLTKFGLDTQETALKSRLYPPQTNWGEDPTPLLLTLSDTNQQLTESQQVCVPGNYMRYYEGIRDAVQQGGPNPVPAEDALRVMELIELGFISAKEGRRVNPARDSQV</sequence>
<dbReference type="EMBL" id="NESN01000002">
    <property type="protein sequence ID" value="PUE54165.1"/>
    <property type="molecule type" value="Genomic_DNA"/>
</dbReference>
<feature type="domain" description="Gfo/Idh/MocA-like oxidoreductase C-terminal" evidence="4">
    <location>
        <begin position="137"/>
        <end position="345"/>
    </location>
</feature>
<protein>
    <submittedName>
        <fullName evidence="5">Oxidoreductase</fullName>
    </submittedName>
</protein>
<reference evidence="5 6" key="1">
    <citation type="submission" date="2017-04" db="EMBL/GenBank/DDBJ databases">
        <title>Unexpected and diverse lifestyles within the genus Limnohabitans.</title>
        <authorList>
            <person name="Kasalicky V."/>
            <person name="Mehrshad M."/>
            <person name="Andrei S.-A."/>
            <person name="Salcher M."/>
            <person name="Kratochvilova H."/>
            <person name="Simek K."/>
            <person name="Ghai R."/>
        </authorList>
    </citation>
    <scope>NUCLEOTIDE SEQUENCE [LARGE SCALE GENOMIC DNA]</scope>
    <source>
        <strain evidence="5 6">II-B4</strain>
    </source>
</reference>
<evidence type="ECO:0000313" key="6">
    <source>
        <dbReference type="Proteomes" id="UP000250790"/>
    </source>
</evidence>
<dbReference type="AlphaFoldDB" id="A0A315EC58"/>
<dbReference type="PANTHER" id="PTHR43708">
    <property type="entry name" value="CONSERVED EXPRESSED OXIDOREDUCTASE (EUROFUNG)"/>
    <property type="match status" value="1"/>
</dbReference>
<dbReference type="Pfam" id="PF01408">
    <property type="entry name" value="GFO_IDH_MocA"/>
    <property type="match status" value="1"/>
</dbReference>
<keyword evidence="2" id="KW-0560">Oxidoreductase</keyword>
<keyword evidence="6" id="KW-1185">Reference proteome</keyword>
<dbReference type="InterPro" id="IPR036291">
    <property type="entry name" value="NAD(P)-bd_dom_sf"/>
</dbReference>
<evidence type="ECO:0000256" key="2">
    <source>
        <dbReference type="ARBA" id="ARBA00023002"/>
    </source>
</evidence>
<comment type="caution">
    <text evidence="5">The sequence shown here is derived from an EMBL/GenBank/DDBJ whole genome shotgun (WGS) entry which is preliminary data.</text>
</comment>
<dbReference type="InterPro" id="IPR051317">
    <property type="entry name" value="Gfo/Idh/MocA_oxidoreduct"/>
</dbReference>